<comment type="caution">
    <text evidence="6">The sequence shown here is derived from an EMBL/GenBank/DDBJ whole genome shotgun (WGS) entry which is preliminary data.</text>
</comment>
<accession>A0A3E0VN92</accession>
<name>A0A3E0VN92_9MICO</name>
<proteinExistence type="predicted"/>
<feature type="domain" description="HTH tetR-type" evidence="5">
    <location>
        <begin position="1"/>
        <end position="57"/>
    </location>
</feature>
<dbReference type="GO" id="GO:0000976">
    <property type="term" value="F:transcription cis-regulatory region binding"/>
    <property type="evidence" value="ECO:0007669"/>
    <property type="project" value="TreeGrafter"/>
</dbReference>
<dbReference type="EMBL" id="NBWZ01000001">
    <property type="protein sequence ID" value="RFA10357.1"/>
    <property type="molecule type" value="Genomic_DNA"/>
</dbReference>
<evidence type="ECO:0000256" key="1">
    <source>
        <dbReference type="ARBA" id="ARBA00023015"/>
    </source>
</evidence>
<evidence type="ECO:0000259" key="5">
    <source>
        <dbReference type="PROSITE" id="PS50977"/>
    </source>
</evidence>
<keyword evidence="1" id="KW-0805">Transcription regulation</keyword>
<organism evidence="6 7">
    <name type="scientific">Subtercola boreus</name>
    <dbReference type="NCBI Taxonomy" id="120213"/>
    <lineage>
        <taxon>Bacteria</taxon>
        <taxon>Bacillati</taxon>
        <taxon>Actinomycetota</taxon>
        <taxon>Actinomycetes</taxon>
        <taxon>Micrococcales</taxon>
        <taxon>Microbacteriaceae</taxon>
        <taxon>Subtercola</taxon>
    </lineage>
</organism>
<sequence length="181" mass="19226">MAVLQAMRELVAEQGYARVTIEGIAERAHVGKPTIYRWWQSKNAILAECVLSGDVLPTPVATDSPTGARYDAIVWFRAVLVYIDDNAPLLRGLVAAAYEDAAMSQQLETHLAEPIAAALREWVGGLADGEGGGGGGISGQALAQLVHGTILYRLARPPGSGDDASEEVFEILMARLGRIGD</sequence>
<feature type="DNA-binding region" description="H-T-H motif" evidence="4">
    <location>
        <begin position="20"/>
        <end position="39"/>
    </location>
</feature>
<reference evidence="6 7" key="1">
    <citation type="submission" date="2017-04" db="EMBL/GenBank/DDBJ databases">
        <title>Comparative genome analysis of Subtercola boreus.</title>
        <authorList>
            <person name="Cho Y.-J."/>
            <person name="Cho A."/>
            <person name="Kim O.-S."/>
            <person name="Lee J.-I."/>
        </authorList>
    </citation>
    <scope>NUCLEOTIDE SEQUENCE [LARGE SCALE GENOMIC DNA]</scope>
    <source>
        <strain evidence="6 7">K300</strain>
    </source>
</reference>
<dbReference type="Gene3D" id="1.10.357.10">
    <property type="entry name" value="Tetracycline Repressor, domain 2"/>
    <property type="match status" value="1"/>
</dbReference>
<dbReference type="SUPFAM" id="SSF46689">
    <property type="entry name" value="Homeodomain-like"/>
    <property type="match status" value="1"/>
</dbReference>
<keyword evidence="2 4" id="KW-0238">DNA-binding</keyword>
<keyword evidence="7" id="KW-1185">Reference proteome</keyword>
<evidence type="ECO:0000313" key="7">
    <source>
        <dbReference type="Proteomes" id="UP000256486"/>
    </source>
</evidence>
<evidence type="ECO:0000256" key="3">
    <source>
        <dbReference type="ARBA" id="ARBA00023163"/>
    </source>
</evidence>
<evidence type="ECO:0000256" key="4">
    <source>
        <dbReference type="PROSITE-ProRule" id="PRU00335"/>
    </source>
</evidence>
<dbReference type="InterPro" id="IPR050109">
    <property type="entry name" value="HTH-type_TetR-like_transc_reg"/>
</dbReference>
<protein>
    <recommendedName>
        <fullName evidence="5">HTH tetR-type domain-containing protein</fullName>
    </recommendedName>
</protein>
<keyword evidence="3" id="KW-0804">Transcription</keyword>
<dbReference type="Proteomes" id="UP000256486">
    <property type="component" value="Unassembled WGS sequence"/>
</dbReference>
<dbReference type="PRINTS" id="PR00455">
    <property type="entry name" value="HTHTETR"/>
</dbReference>
<dbReference type="AlphaFoldDB" id="A0A3E0VN92"/>
<dbReference type="GO" id="GO:0003700">
    <property type="term" value="F:DNA-binding transcription factor activity"/>
    <property type="evidence" value="ECO:0007669"/>
    <property type="project" value="TreeGrafter"/>
</dbReference>
<dbReference type="InterPro" id="IPR001647">
    <property type="entry name" value="HTH_TetR"/>
</dbReference>
<dbReference type="PANTHER" id="PTHR30055">
    <property type="entry name" value="HTH-TYPE TRANSCRIPTIONAL REGULATOR RUTR"/>
    <property type="match status" value="1"/>
</dbReference>
<dbReference type="InterPro" id="IPR009057">
    <property type="entry name" value="Homeodomain-like_sf"/>
</dbReference>
<evidence type="ECO:0000256" key="2">
    <source>
        <dbReference type="ARBA" id="ARBA00023125"/>
    </source>
</evidence>
<gene>
    <name evidence="6" type="ORF">B7R54_14925</name>
</gene>
<evidence type="ECO:0000313" key="6">
    <source>
        <dbReference type="EMBL" id="RFA10357.1"/>
    </source>
</evidence>
<dbReference type="PANTHER" id="PTHR30055:SF234">
    <property type="entry name" value="HTH-TYPE TRANSCRIPTIONAL REGULATOR BETI"/>
    <property type="match status" value="1"/>
</dbReference>
<dbReference type="PROSITE" id="PS50977">
    <property type="entry name" value="HTH_TETR_2"/>
    <property type="match status" value="1"/>
</dbReference>
<dbReference type="Pfam" id="PF00440">
    <property type="entry name" value="TetR_N"/>
    <property type="match status" value="1"/>
</dbReference>